<gene>
    <name evidence="2" type="ORF">BW143_13745</name>
</gene>
<dbReference type="Pfam" id="PF14567">
    <property type="entry name" value="SUKH_5"/>
    <property type="match status" value="1"/>
</dbReference>
<keyword evidence="3" id="KW-1185">Reference proteome</keyword>
<dbReference type="Gene3D" id="3.40.1580.10">
    <property type="entry name" value="SMI1/KNR4-like"/>
    <property type="match status" value="1"/>
</dbReference>
<keyword evidence="2" id="KW-0946">Virion</keyword>
<reference evidence="2 3" key="1">
    <citation type="submission" date="2017-01" db="EMBL/GenBank/DDBJ databases">
        <title>Bacillus phylogenomics.</title>
        <authorList>
            <person name="Dunlap C."/>
        </authorList>
    </citation>
    <scope>NUCLEOTIDE SEQUENCE [LARGE SCALE GENOMIC DNA]</scope>
    <source>
        <strain evidence="2 3">NRRL B-41282</strain>
    </source>
</reference>
<dbReference type="AlphaFoldDB" id="A0A1R1QIP0"/>
<evidence type="ECO:0000313" key="3">
    <source>
        <dbReference type="Proteomes" id="UP000187367"/>
    </source>
</evidence>
<comment type="caution">
    <text evidence="2">The sequence shown here is derived from an EMBL/GenBank/DDBJ whole genome shotgun (WGS) entry which is preliminary data.</text>
</comment>
<evidence type="ECO:0000313" key="2">
    <source>
        <dbReference type="EMBL" id="OMI04518.1"/>
    </source>
</evidence>
<dbReference type="RefSeq" id="WP_076760652.1">
    <property type="nucleotide sequence ID" value="NZ_JARMMH010000020.1"/>
</dbReference>
<dbReference type="SMART" id="SM00860">
    <property type="entry name" value="SMI1_KNR4"/>
    <property type="match status" value="1"/>
</dbReference>
<dbReference type="SUPFAM" id="SSF160631">
    <property type="entry name" value="SMI1/KNR4-like"/>
    <property type="match status" value="1"/>
</dbReference>
<feature type="domain" description="Knr4/Smi1-like" evidence="1">
    <location>
        <begin position="21"/>
        <end position="132"/>
    </location>
</feature>
<dbReference type="InterPro" id="IPR018958">
    <property type="entry name" value="Knr4/Smi1-like_dom"/>
</dbReference>
<dbReference type="InterPro" id="IPR037883">
    <property type="entry name" value="Knr4/Smi1-like_sf"/>
</dbReference>
<accession>A0A1R1QIP0</accession>
<keyword evidence="2" id="KW-0167">Capsid protein</keyword>
<name>A0A1R1QIP0_9BACI</name>
<organism evidence="2 3">
    <name type="scientific">Bacillus swezeyi</name>
    <dbReference type="NCBI Taxonomy" id="1925020"/>
    <lineage>
        <taxon>Bacteria</taxon>
        <taxon>Bacillati</taxon>
        <taxon>Bacillota</taxon>
        <taxon>Bacilli</taxon>
        <taxon>Bacillales</taxon>
        <taxon>Bacillaceae</taxon>
        <taxon>Bacillus</taxon>
    </lineage>
</organism>
<protein>
    <submittedName>
        <fullName evidence="2">Spore coat protein</fullName>
    </submittedName>
</protein>
<accession>A0A1R1RZP0</accession>
<dbReference type="Proteomes" id="UP000187367">
    <property type="component" value="Unassembled WGS sequence"/>
</dbReference>
<proteinExistence type="predicted"/>
<evidence type="ECO:0000259" key="1">
    <source>
        <dbReference type="SMART" id="SM00860"/>
    </source>
</evidence>
<sequence length="142" mass="16413">MNEQISKMINDYIEKGDFVGAVADEDITKAENKLGCKFPQEYKEFIFIKSYVSGGICGVEVLGVEGNEYASVVDATERFRKFGLPEKYLVIENVDEFVYCLNTEADHSVIRWDDISKNEIKRYSSFDEYLQDSFQEAIDNWE</sequence>
<dbReference type="OrthoDB" id="5880263at2"/>
<dbReference type="EMBL" id="MTJL01000026">
    <property type="protein sequence ID" value="OMI04518.1"/>
    <property type="molecule type" value="Genomic_DNA"/>
</dbReference>